<dbReference type="EMBL" id="JAJVDC020000365">
    <property type="protein sequence ID" value="KAL1614712.1"/>
    <property type="molecule type" value="Genomic_DNA"/>
</dbReference>
<organism evidence="2 3">
    <name type="scientific">Neofusicoccum ribis</name>
    <dbReference type="NCBI Taxonomy" id="45134"/>
    <lineage>
        <taxon>Eukaryota</taxon>
        <taxon>Fungi</taxon>
        <taxon>Dikarya</taxon>
        <taxon>Ascomycota</taxon>
        <taxon>Pezizomycotina</taxon>
        <taxon>Dothideomycetes</taxon>
        <taxon>Dothideomycetes incertae sedis</taxon>
        <taxon>Botryosphaeriales</taxon>
        <taxon>Botryosphaeriaceae</taxon>
        <taxon>Neofusicoccum</taxon>
    </lineage>
</organism>
<evidence type="ECO:0000256" key="1">
    <source>
        <dbReference type="SAM" id="MobiDB-lite"/>
    </source>
</evidence>
<comment type="caution">
    <text evidence="2">The sequence shown here is derived from an EMBL/GenBank/DDBJ whole genome shotgun (WGS) entry which is preliminary data.</text>
</comment>
<accession>A0ABR3S9Y7</accession>
<sequence length="637" mass="69748">MSDQESDENWLVSEPVVAQWHEGDTRRSRYLGFSSPAGWRSHLSLNLGLDISDAKREGLVWFRLPIRVKSKSAKRPTKFYLYFIIELDMFDVNGEDQGLSFSQPSVPPAVGFALKGSNICESDDDIIRLRFNLTRPGVVVMPKAEECPFEPSAVNKEVLLALKSLSTATQFNIYMNQKSLSISRLQTLCWMVHHGGLQSRPRDLNTLYHGKGGEVNAWQNFGLPGGQDAAPDPSAANTSAEAFFAQESISFAEGSEAAMKATPTNKPSFGEKKAMSAEMKDQGVVETVEKTELSKAAQQHEDGAERQGSIPPAYEEVPPPAQLDASAVPTPEERPSLRTTQSFSLPPVNQVAPPERTRQSSAPPAFRSPIRKDRVSSAPLQPLPEIETQLAASKTAAKDGTPEMGPPSYKRSKLPSDDEIDDDEWEPAPPPTKDAQPRKPRSKPKTASKSRSSKKVRFDTTAARPHHRASPPRYTPQRSLLTASPSMTMTATARALQPPHSTLLRHTIDWFKWAWTTSSNRCAHVPLTPTLLALGHHARTGDAESFYATRARCSASVLWECESDGNDGASAAAGGRKEELEAFLAWMAGVAPEAEMGLAGELRELGRLARAGAEDEWVHACAVCSGFVVWRFGRVEA</sequence>
<feature type="compositionally biased region" description="Basic and acidic residues" evidence="1">
    <location>
        <begin position="269"/>
        <end position="305"/>
    </location>
</feature>
<evidence type="ECO:0000313" key="3">
    <source>
        <dbReference type="Proteomes" id="UP001521116"/>
    </source>
</evidence>
<feature type="compositionally biased region" description="Basic residues" evidence="1">
    <location>
        <begin position="438"/>
        <end position="455"/>
    </location>
</feature>
<evidence type="ECO:0000313" key="2">
    <source>
        <dbReference type="EMBL" id="KAL1614712.1"/>
    </source>
</evidence>
<gene>
    <name evidence="2" type="ORF">SLS56_012037</name>
</gene>
<protein>
    <submittedName>
        <fullName evidence="2">Uncharacterized protein</fullName>
    </submittedName>
</protein>
<name>A0ABR3S9Y7_9PEZI</name>
<proteinExistence type="predicted"/>
<dbReference type="Proteomes" id="UP001521116">
    <property type="component" value="Unassembled WGS sequence"/>
</dbReference>
<keyword evidence="3" id="KW-1185">Reference proteome</keyword>
<feature type="compositionally biased region" description="Acidic residues" evidence="1">
    <location>
        <begin position="417"/>
        <end position="426"/>
    </location>
</feature>
<feature type="region of interest" description="Disordered" evidence="1">
    <location>
        <begin position="256"/>
        <end position="478"/>
    </location>
</feature>
<reference evidence="2 3" key="1">
    <citation type="submission" date="2024-02" db="EMBL/GenBank/DDBJ databases">
        <title>De novo assembly and annotation of 12 fungi associated with fruit tree decline syndrome in Ontario, Canada.</title>
        <authorList>
            <person name="Sulman M."/>
            <person name="Ellouze W."/>
            <person name="Ilyukhin E."/>
        </authorList>
    </citation>
    <scope>NUCLEOTIDE SEQUENCE [LARGE SCALE GENOMIC DNA]</scope>
    <source>
        <strain evidence="2 3">M1-105</strain>
    </source>
</reference>